<dbReference type="Pfam" id="PF02773">
    <property type="entry name" value="S-AdoMet_synt_C"/>
    <property type="match status" value="1"/>
</dbReference>
<sequence length="106" mass="11923">MTTSRIVHDIYVDHFDGIVNAGNYELASGFLIDDTEKAIPFQLVKSLVRTNECCCCLIQVSYTIGISYPLSSTVINYRTIPSIKAEFLAIVSHKLHIRLIVIVKTY</sequence>
<dbReference type="STRING" id="6248.A0A0K0DZ08"/>
<organism evidence="3">
    <name type="scientific">Strongyloides stercoralis</name>
    <name type="common">Threadworm</name>
    <dbReference type="NCBI Taxonomy" id="6248"/>
    <lineage>
        <taxon>Eukaryota</taxon>
        <taxon>Metazoa</taxon>
        <taxon>Ecdysozoa</taxon>
        <taxon>Nematoda</taxon>
        <taxon>Chromadorea</taxon>
        <taxon>Rhabditida</taxon>
        <taxon>Tylenchina</taxon>
        <taxon>Panagrolaimomorpha</taxon>
        <taxon>Strongyloidoidea</taxon>
        <taxon>Strongyloididae</taxon>
        <taxon>Strongyloides</taxon>
    </lineage>
</organism>
<name>A0A0K0DZ08_STRER</name>
<dbReference type="Gene3D" id="3.30.300.10">
    <property type="match status" value="1"/>
</dbReference>
<dbReference type="GO" id="GO:0004478">
    <property type="term" value="F:methionine adenosyltransferase activity"/>
    <property type="evidence" value="ECO:0007669"/>
    <property type="project" value="InterPro"/>
</dbReference>
<dbReference type="GO" id="GO:0046872">
    <property type="term" value="F:metal ion binding"/>
    <property type="evidence" value="ECO:0007669"/>
    <property type="project" value="UniProtKB-KW"/>
</dbReference>
<dbReference type="SUPFAM" id="SSF55973">
    <property type="entry name" value="S-adenosylmethionine synthetase"/>
    <property type="match status" value="1"/>
</dbReference>
<evidence type="ECO:0000256" key="1">
    <source>
        <dbReference type="ARBA" id="ARBA00022723"/>
    </source>
</evidence>
<feature type="domain" description="S-adenosylmethionine synthetase C-terminal" evidence="2">
    <location>
        <begin position="43"/>
        <end position="105"/>
    </location>
</feature>
<dbReference type="InterPro" id="IPR022630">
    <property type="entry name" value="S-AdoMet_synt_C"/>
</dbReference>
<dbReference type="AlphaFoldDB" id="A0A0K0DZ08"/>
<reference evidence="3" key="1">
    <citation type="submission" date="2015-08" db="UniProtKB">
        <authorList>
            <consortium name="WormBaseParasite"/>
        </authorList>
    </citation>
    <scope>IDENTIFICATION</scope>
</reference>
<dbReference type="InterPro" id="IPR022636">
    <property type="entry name" value="S-AdoMet_synthetase_sfam"/>
</dbReference>
<evidence type="ECO:0000313" key="3">
    <source>
        <dbReference type="WBParaSite" id="SSTP_0000247416.1"/>
    </source>
</evidence>
<accession>A0A0K0DZ08</accession>
<protein>
    <submittedName>
        <fullName evidence="3">S-AdoMet_synt_C domain-containing protein</fullName>
    </submittedName>
</protein>
<proteinExistence type="predicted"/>
<dbReference type="GO" id="GO:0006556">
    <property type="term" value="P:S-adenosylmethionine biosynthetic process"/>
    <property type="evidence" value="ECO:0007669"/>
    <property type="project" value="InterPro"/>
</dbReference>
<evidence type="ECO:0000259" key="2">
    <source>
        <dbReference type="Pfam" id="PF02773"/>
    </source>
</evidence>
<keyword evidence="1" id="KW-0479">Metal-binding</keyword>
<dbReference type="WBParaSite" id="SSTP_0000247416.1">
    <property type="protein sequence ID" value="SSTP_0000247416.1"/>
    <property type="gene ID" value="SSTP_0000247416"/>
</dbReference>